<accession>A0A840PV18</accession>
<feature type="transmembrane region" description="Helical" evidence="1">
    <location>
        <begin position="27"/>
        <end position="46"/>
    </location>
</feature>
<comment type="caution">
    <text evidence="2">The sequence shown here is derived from an EMBL/GenBank/DDBJ whole genome shotgun (WGS) entry which is preliminary data.</text>
</comment>
<reference evidence="2 3" key="1">
    <citation type="submission" date="2020-08" db="EMBL/GenBank/DDBJ databases">
        <title>Genomic Encyclopedia of Type Strains, Phase IV (KMG-IV): sequencing the most valuable type-strain genomes for metagenomic binning, comparative biology and taxonomic classification.</title>
        <authorList>
            <person name="Goeker M."/>
        </authorList>
    </citation>
    <scope>NUCLEOTIDE SEQUENCE [LARGE SCALE GENOMIC DNA]</scope>
    <source>
        <strain evidence="2 3">DSM 45615</strain>
    </source>
</reference>
<proteinExistence type="predicted"/>
<evidence type="ECO:0000313" key="3">
    <source>
        <dbReference type="Proteomes" id="UP000578449"/>
    </source>
</evidence>
<evidence type="ECO:0000313" key="2">
    <source>
        <dbReference type="EMBL" id="MBB5139735.1"/>
    </source>
</evidence>
<feature type="transmembrane region" description="Helical" evidence="1">
    <location>
        <begin position="92"/>
        <end position="111"/>
    </location>
</feature>
<organism evidence="2 3">
    <name type="scientific">Thermocatellispora tengchongensis</name>
    <dbReference type="NCBI Taxonomy" id="1073253"/>
    <lineage>
        <taxon>Bacteria</taxon>
        <taxon>Bacillati</taxon>
        <taxon>Actinomycetota</taxon>
        <taxon>Actinomycetes</taxon>
        <taxon>Streptosporangiales</taxon>
        <taxon>Streptosporangiaceae</taxon>
        <taxon>Thermocatellispora</taxon>
    </lineage>
</organism>
<keyword evidence="1" id="KW-0472">Membrane</keyword>
<dbReference type="Proteomes" id="UP000578449">
    <property type="component" value="Unassembled WGS sequence"/>
</dbReference>
<dbReference type="AlphaFoldDB" id="A0A840PV18"/>
<dbReference type="RefSeq" id="WP_185056553.1">
    <property type="nucleotide sequence ID" value="NZ_BAABIX010000034.1"/>
</dbReference>
<name>A0A840PV18_9ACTN</name>
<feature type="transmembrane region" description="Helical" evidence="1">
    <location>
        <begin position="117"/>
        <end position="135"/>
    </location>
</feature>
<dbReference type="EMBL" id="JACHGN010000032">
    <property type="protein sequence ID" value="MBB5139735.1"/>
    <property type="molecule type" value="Genomic_DNA"/>
</dbReference>
<protein>
    <submittedName>
        <fullName evidence="2">Uncharacterized protein</fullName>
    </submittedName>
</protein>
<keyword evidence="3" id="KW-1185">Reference proteome</keyword>
<feature type="transmembrane region" description="Helical" evidence="1">
    <location>
        <begin position="52"/>
        <end position="72"/>
    </location>
</feature>
<evidence type="ECO:0000256" key="1">
    <source>
        <dbReference type="SAM" id="Phobius"/>
    </source>
</evidence>
<sequence length="137" mass="15149">MDEGMPASAALAEMDRVAQAVRHRSRWYGRFLLALGAGTVVYYAGIEAADRRLPAVIGLMLCWLGFVLALVLWAERQPVWARDLRPWRWPLFALYFATVSGTVALSATVWAGQPGRWVLGVIPAVPCAVGAWVVLRR</sequence>
<keyword evidence="1" id="KW-1133">Transmembrane helix</keyword>
<keyword evidence="1" id="KW-0812">Transmembrane</keyword>
<gene>
    <name evidence="2" type="ORF">HNP84_009499</name>
</gene>